<dbReference type="PROSITE" id="PS51192">
    <property type="entry name" value="HELICASE_ATP_BIND_1"/>
    <property type="match status" value="1"/>
</dbReference>
<dbReference type="Gene3D" id="3.30.70.330">
    <property type="match status" value="1"/>
</dbReference>
<dbReference type="Pfam" id="PF03880">
    <property type="entry name" value="DbpA"/>
    <property type="match status" value="1"/>
</dbReference>
<evidence type="ECO:0000256" key="1">
    <source>
        <dbReference type="ARBA" id="ARBA00022741"/>
    </source>
</evidence>
<evidence type="ECO:0000259" key="10">
    <source>
        <dbReference type="PROSITE" id="PS51195"/>
    </source>
</evidence>
<dbReference type="PANTHER" id="PTHR47959:SF13">
    <property type="entry name" value="ATP-DEPENDENT RNA HELICASE RHLE"/>
    <property type="match status" value="1"/>
</dbReference>
<dbReference type="InterPro" id="IPR014001">
    <property type="entry name" value="Helicase_ATP-bd"/>
</dbReference>
<proteinExistence type="inferred from homology"/>
<dbReference type="PROSITE" id="PS00039">
    <property type="entry name" value="DEAD_ATP_HELICASE"/>
    <property type="match status" value="1"/>
</dbReference>
<sequence length="521" mass="59180">MIKTFRDLKLNETVQKGIEAMGYVSPSPIQAESIPVLLEGKDIIGQAQTGTGKTLAFGSVLLSEIERSDHISAIVLSPTRELAMQIGEEFGRIGKYTDLRFACVYGGSDIGRQIRTIKHGIDVLIGTPGRVMDLMRREIVSLENIKFFVLDEADEMLNMGFVEDIETILADAPKEKQTVLFSATMPDGIKHIAENYMKSDYTHIKIKAVQQTATTVKQYYFVVPQNKKLEGLCRVLDANEMDSCIIFCKTKRSVDTLQDELARRHYHVACMHGDIDQNTRMRTLQKFKERKVPILIATDVAARGIDVDSITHVINYELPQEDELYVHRIGRTGRAGHEGVAFTFVSPREVRILHKIEKSTKSHFEELNLPTADDIFNAKMKDVLEDVQRVMDKGKQKDFYDVVAQIPDALVDDVLASLLYMNYRERLAFDYKDDDLTKKVNSYERIFVNCGSAEKINKTKLLNFLLEVGNLRKDEIGDITIKRKFSFVDIKKSKAKGVVKKCFNKKIGNQKVKLEIAKEVR</sequence>
<dbReference type="InterPro" id="IPR012677">
    <property type="entry name" value="Nucleotide-bd_a/b_plait_sf"/>
</dbReference>
<reference evidence="12" key="1">
    <citation type="submission" date="2016-10" db="EMBL/GenBank/DDBJ databases">
        <authorList>
            <person name="Varghese N."/>
            <person name="Submissions S."/>
        </authorList>
    </citation>
    <scope>NUCLEOTIDE SEQUENCE [LARGE SCALE GENOMIC DNA]</scope>
    <source>
        <strain evidence="12">DSM 20406</strain>
    </source>
</reference>
<dbReference type="GO" id="GO:0005829">
    <property type="term" value="C:cytosol"/>
    <property type="evidence" value="ECO:0007669"/>
    <property type="project" value="TreeGrafter"/>
</dbReference>
<dbReference type="PROSITE" id="PS51194">
    <property type="entry name" value="HELICASE_CTER"/>
    <property type="match status" value="1"/>
</dbReference>
<dbReference type="CDD" id="cd18787">
    <property type="entry name" value="SF2_C_DEAD"/>
    <property type="match status" value="1"/>
</dbReference>
<dbReference type="GO" id="GO:0003724">
    <property type="term" value="F:RNA helicase activity"/>
    <property type="evidence" value="ECO:0007669"/>
    <property type="project" value="InterPro"/>
</dbReference>
<gene>
    <name evidence="11" type="ORF">SAMN04487834_101027</name>
</gene>
<dbReference type="SMART" id="SM00490">
    <property type="entry name" value="HELICc"/>
    <property type="match status" value="1"/>
</dbReference>
<dbReference type="EMBL" id="FNYK01000010">
    <property type="protein sequence ID" value="SEI57392.1"/>
    <property type="molecule type" value="Genomic_DNA"/>
</dbReference>
<dbReference type="InterPro" id="IPR011545">
    <property type="entry name" value="DEAD/DEAH_box_helicase_dom"/>
</dbReference>
<dbReference type="GeneID" id="54120943"/>
<dbReference type="Proteomes" id="UP000183028">
    <property type="component" value="Unassembled WGS sequence"/>
</dbReference>
<keyword evidence="12" id="KW-1185">Reference proteome</keyword>
<dbReference type="GO" id="GO:0005524">
    <property type="term" value="F:ATP binding"/>
    <property type="evidence" value="ECO:0007669"/>
    <property type="project" value="UniProtKB-KW"/>
</dbReference>
<dbReference type="SMART" id="SM00487">
    <property type="entry name" value="DEXDc"/>
    <property type="match status" value="1"/>
</dbReference>
<evidence type="ECO:0000313" key="12">
    <source>
        <dbReference type="Proteomes" id="UP000183028"/>
    </source>
</evidence>
<dbReference type="CDD" id="cd00268">
    <property type="entry name" value="DEADc"/>
    <property type="match status" value="1"/>
</dbReference>
<evidence type="ECO:0000256" key="3">
    <source>
        <dbReference type="ARBA" id="ARBA00022806"/>
    </source>
</evidence>
<dbReference type="InterPro" id="IPR005580">
    <property type="entry name" value="DbpA/CsdA_RNA-bd_dom"/>
</dbReference>
<protein>
    <submittedName>
        <fullName evidence="11">ATP-dependent RNA helicase DeaD</fullName>
    </submittedName>
</protein>
<feature type="domain" description="DEAD-box RNA helicase Q" evidence="10">
    <location>
        <begin position="3"/>
        <end position="31"/>
    </location>
</feature>
<keyword evidence="3 7" id="KW-0347">Helicase</keyword>
<feature type="domain" description="Helicase C-terminal" evidence="9">
    <location>
        <begin position="215"/>
        <end position="375"/>
    </location>
</feature>
<dbReference type="Pfam" id="PF00270">
    <property type="entry name" value="DEAD"/>
    <property type="match status" value="1"/>
</dbReference>
<dbReference type="CDD" id="cd12252">
    <property type="entry name" value="RRM_DbpA"/>
    <property type="match status" value="1"/>
</dbReference>
<dbReference type="PANTHER" id="PTHR47959">
    <property type="entry name" value="ATP-DEPENDENT RNA HELICASE RHLE-RELATED"/>
    <property type="match status" value="1"/>
</dbReference>
<evidence type="ECO:0000259" key="9">
    <source>
        <dbReference type="PROSITE" id="PS51194"/>
    </source>
</evidence>
<dbReference type="InterPro" id="IPR027417">
    <property type="entry name" value="P-loop_NTPase"/>
</dbReference>
<dbReference type="eggNOG" id="COG0513">
    <property type="taxonomic scope" value="Bacteria"/>
</dbReference>
<dbReference type="InterPro" id="IPR050079">
    <property type="entry name" value="DEAD_box_RNA_helicase"/>
</dbReference>
<evidence type="ECO:0000313" key="11">
    <source>
        <dbReference type="EMBL" id="SEI57392.1"/>
    </source>
</evidence>
<feature type="domain" description="Helicase ATP-binding" evidence="8">
    <location>
        <begin position="34"/>
        <end position="203"/>
    </location>
</feature>
<dbReference type="InterPro" id="IPR044742">
    <property type="entry name" value="DEAD/DEAH_RhlB"/>
</dbReference>
<dbReference type="GO" id="GO:0003676">
    <property type="term" value="F:nucleic acid binding"/>
    <property type="evidence" value="ECO:0007669"/>
    <property type="project" value="InterPro"/>
</dbReference>
<evidence type="ECO:0000259" key="8">
    <source>
        <dbReference type="PROSITE" id="PS51192"/>
    </source>
</evidence>
<dbReference type="Pfam" id="PF00271">
    <property type="entry name" value="Helicase_C"/>
    <property type="match status" value="1"/>
</dbReference>
<evidence type="ECO:0000256" key="7">
    <source>
        <dbReference type="RuleBase" id="RU000492"/>
    </source>
</evidence>
<dbReference type="InterPro" id="IPR000629">
    <property type="entry name" value="RNA-helicase_DEAD-box_CS"/>
</dbReference>
<dbReference type="RefSeq" id="WP_033163556.1">
    <property type="nucleotide sequence ID" value="NZ_CACVPP010000017.1"/>
</dbReference>
<evidence type="ECO:0000256" key="4">
    <source>
        <dbReference type="ARBA" id="ARBA00022840"/>
    </source>
</evidence>
<keyword evidence="1 7" id="KW-0547">Nucleotide-binding</keyword>
<dbReference type="AlphaFoldDB" id="A0A1H6S1S1"/>
<organism evidence="11 12">
    <name type="scientific">Sharpea azabuensis</name>
    <dbReference type="NCBI Taxonomy" id="322505"/>
    <lineage>
        <taxon>Bacteria</taxon>
        <taxon>Bacillati</taxon>
        <taxon>Bacillota</taxon>
        <taxon>Erysipelotrichia</taxon>
        <taxon>Erysipelotrichales</taxon>
        <taxon>Coprobacillaceae</taxon>
        <taxon>Sharpea</taxon>
    </lineage>
</organism>
<comment type="similarity">
    <text evidence="5 7">Belongs to the DEAD box helicase family.</text>
</comment>
<accession>A0A1H6S1S1</accession>
<evidence type="ECO:0000256" key="2">
    <source>
        <dbReference type="ARBA" id="ARBA00022801"/>
    </source>
</evidence>
<dbReference type="SUPFAM" id="SSF52540">
    <property type="entry name" value="P-loop containing nucleoside triphosphate hydrolases"/>
    <property type="match status" value="1"/>
</dbReference>
<evidence type="ECO:0000256" key="6">
    <source>
        <dbReference type="PROSITE-ProRule" id="PRU00552"/>
    </source>
</evidence>
<dbReference type="InterPro" id="IPR014014">
    <property type="entry name" value="RNA_helicase_DEAD_Q_motif"/>
</dbReference>
<name>A0A1H6S1S1_9FIRM</name>
<keyword evidence="4 7" id="KW-0067">ATP-binding</keyword>
<dbReference type="OrthoDB" id="9805696at2"/>
<dbReference type="PROSITE" id="PS51195">
    <property type="entry name" value="Q_MOTIF"/>
    <property type="match status" value="1"/>
</dbReference>
<dbReference type="GO" id="GO:0016787">
    <property type="term" value="F:hydrolase activity"/>
    <property type="evidence" value="ECO:0007669"/>
    <property type="project" value="UniProtKB-KW"/>
</dbReference>
<dbReference type="InterPro" id="IPR001650">
    <property type="entry name" value="Helicase_C-like"/>
</dbReference>
<dbReference type="Gene3D" id="3.40.50.300">
    <property type="entry name" value="P-loop containing nucleotide triphosphate hydrolases"/>
    <property type="match status" value="2"/>
</dbReference>
<evidence type="ECO:0000256" key="5">
    <source>
        <dbReference type="ARBA" id="ARBA00038437"/>
    </source>
</evidence>
<dbReference type="STRING" id="322505.SAMN04487836_1088"/>
<keyword evidence="2 7" id="KW-0378">Hydrolase</keyword>
<feature type="short sequence motif" description="Q motif" evidence="6">
    <location>
        <begin position="3"/>
        <end position="31"/>
    </location>
</feature>